<dbReference type="EMBL" id="BAABHK010000001">
    <property type="protein sequence ID" value="GAA4620532.1"/>
    <property type="molecule type" value="Genomic_DNA"/>
</dbReference>
<dbReference type="NCBIfam" id="TIGR03296">
    <property type="entry name" value="M6dom_TIGR03296"/>
    <property type="match status" value="1"/>
</dbReference>
<feature type="region of interest" description="Disordered" evidence="1">
    <location>
        <begin position="804"/>
        <end position="826"/>
    </location>
</feature>
<evidence type="ECO:0000256" key="1">
    <source>
        <dbReference type="SAM" id="MobiDB-lite"/>
    </source>
</evidence>
<protein>
    <submittedName>
        <fullName evidence="2">M6 family metalloprotease domain-containing protein</fullName>
    </submittedName>
</protein>
<gene>
    <name evidence="2" type="ORF">GCM10023196_004900</name>
</gene>
<sequence>MGKALGPYKVDHDRVAWGIGGVQRPGSRPATRPLLYVDIDGVLNPTANGDGLRHAAGRPFAWIDDVIPARIKRQAWPDPATVPFGPSLARAEVTGDDQSSDPFLTSDAPTPGADGDVAPSPERGQVMGDPARFAGVRTKRPRRLFAACALLSTAVLLLSGTPATAAVAKPPKPTPNPWQMRHWPQTQPWQRSQPLRAYAQNTPRPIDPQNYELPDTMTWDDYKAIPNTHWNDPAREGSIKNFKGALVLVDYPNQSFIVSQPKNSTIYGNPTSVSDVPRDQVPQFYQDFLNKPGTLNRGHTIHEYWMEDSGGRYGIDLKGFGPYRMPAKSHEYGVESSMQGGQGCPAGDTCGRDFRKDARAAWIADVGEQVASQYDFVFFLSAGQDESSTWQEFGQMKFNTREDVTDDWGPPDPALPNWNKTRYVDWTSWQASANIWPNAADGSSIQAESSGMSTYAHEFSHILGIGDNYNNPYSIPPRRDYSGPWEMLSRGTFNGPGGPHSRWLVPGTAGSSMGAQHMLRNKMKLGIVDSKNVLNLSRDGIAGSGVVVAKVKAREAQPASGELSGINLAMNGGDHDPACNVSTDPLCDGGGYDNYTVEVVDRMGFDSFTPDSGVLLAKTKNQDNAPFIWTIDAHPQNIDKVDFVLPNGTPQKMTIGDYRQLSDALFHAGTDSGSEYEYVDQANRLHFYVLNIKRDKTGILSYTVAIRSLDGAGSQRRGVRLSPGAGVAAPQRGWARCTLPLRNTGTAGTAPYGDSDVYRLSATAVGKGWTAWLPNALATAKAGQGTAVQVYAKRAADGSHAGQVRLTATSESDPAKKATTTCTVVG</sequence>
<name>A0ABP8TZT7_9ACTN</name>
<proteinExistence type="predicted"/>
<dbReference type="GO" id="GO:0008237">
    <property type="term" value="F:metallopeptidase activity"/>
    <property type="evidence" value="ECO:0007669"/>
    <property type="project" value="UniProtKB-KW"/>
</dbReference>
<keyword evidence="2" id="KW-0482">Metalloprotease</keyword>
<evidence type="ECO:0000313" key="3">
    <source>
        <dbReference type="Proteomes" id="UP001501442"/>
    </source>
</evidence>
<dbReference type="SUPFAM" id="SSF55486">
    <property type="entry name" value="Metalloproteases ('zincins'), catalytic domain"/>
    <property type="match status" value="1"/>
</dbReference>
<evidence type="ECO:0000313" key="2">
    <source>
        <dbReference type="EMBL" id="GAA4620532.1"/>
    </source>
</evidence>
<keyword evidence="3" id="KW-1185">Reference proteome</keyword>
<accession>A0ABP8TZT7</accession>
<comment type="caution">
    <text evidence="2">The sequence shown here is derived from an EMBL/GenBank/DDBJ whole genome shotgun (WGS) entry which is preliminary data.</text>
</comment>
<feature type="compositionally biased region" description="Polar residues" evidence="1">
    <location>
        <begin position="806"/>
        <end position="826"/>
    </location>
</feature>
<keyword evidence="2" id="KW-0378">Hydrolase</keyword>
<dbReference type="Proteomes" id="UP001501442">
    <property type="component" value="Unassembled WGS sequence"/>
</dbReference>
<dbReference type="InterPro" id="IPR008757">
    <property type="entry name" value="Peptidase_M6-like_domain"/>
</dbReference>
<reference evidence="3" key="1">
    <citation type="journal article" date="2019" name="Int. J. Syst. Evol. Microbiol.">
        <title>The Global Catalogue of Microorganisms (GCM) 10K type strain sequencing project: providing services to taxonomists for standard genome sequencing and annotation.</title>
        <authorList>
            <consortium name="The Broad Institute Genomics Platform"/>
            <consortium name="The Broad Institute Genome Sequencing Center for Infectious Disease"/>
            <person name="Wu L."/>
            <person name="Ma J."/>
        </authorList>
    </citation>
    <scope>NUCLEOTIDE SEQUENCE [LARGE SCALE GENOMIC DNA]</scope>
    <source>
        <strain evidence="3">JCM 17939</strain>
    </source>
</reference>
<organism evidence="2 3">
    <name type="scientific">Actinoallomurus vinaceus</name>
    <dbReference type="NCBI Taxonomy" id="1080074"/>
    <lineage>
        <taxon>Bacteria</taxon>
        <taxon>Bacillati</taxon>
        <taxon>Actinomycetota</taxon>
        <taxon>Actinomycetes</taxon>
        <taxon>Streptosporangiales</taxon>
        <taxon>Thermomonosporaceae</taxon>
        <taxon>Actinoallomurus</taxon>
    </lineage>
</organism>
<feature type="region of interest" description="Disordered" evidence="1">
    <location>
        <begin position="83"/>
        <end position="128"/>
    </location>
</feature>
<keyword evidence="2" id="KW-0645">Protease</keyword>